<dbReference type="Pfam" id="PF01061">
    <property type="entry name" value="ABC2_membrane"/>
    <property type="match status" value="1"/>
</dbReference>
<feature type="compositionally biased region" description="Pro residues" evidence="5">
    <location>
        <begin position="11"/>
        <end position="21"/>
    </location>
</feature>
<feature type="domain" description="ABC-2 type transporter transmembrane" evidence="7">
    <location>
        <begin position="46"/>
        <end position="243"/>
    </location>
</feature>
<dbReference type="GO" id="GO:0140359">
    <property type="term" value="F:ABC-type transporter activity"/>
    <property type="evidence" value="ECO:0007669"/>
    <property type="project" value="InterPro"/>
</dbReference>
<comment type="caution">
    <text evidence="8">The sequence shown here is derived from an EMBL/GenBank/DDBJ whole genome shotgun (WGS) entry which is preliminary data.</text>
</comment>
<protein>
    <submittedName>
        <fullName evidence="8">ABC transporter permease</fullName>
    </submittedName>
</protein>
<evidence type="ECO:0000313" key="8">
    <source>
        <dbReference type="EMBL" id="EYT48678.1"/>
    </source>
</evidence>
<proteinExistence type="predicted"/>
<dbReference type="AlphaFoldDB" id="A0A022KZB0"/>
<comment type="subcellular location">
    <subcellularLocation>
        <location evidence="1">Membrane</location>
        <topology evidence="1">Multi-pass membrane protein</topology>
    </subcellularLocation>
</comment>
<name>A0A022KZB0_9MICO</name>
<evidence type="ECO:0000256" key="6">
    <source>
        <dbReference type="SAM" id="Phobius"/>
    </source>
</evidence>
<feature type="transmembrane region" description="Helical" evidence="6">
    <location>
        <begin position="263"/>
        <end position="285"/>
    </location>
</feature>
<dbReference type="GO" id="GO:0016020">
    <property type="term" value="C:membrane"/>
    <property type="evidence" value="ECO:0007669"/>
    <property type="project" value="UniProtKB-SubCell"/>
</dbReference>
<feature type="region of interest" description="Disordered" evidence="5">
    <location>
        <begin position="1"/>
        <end position="36"/>
    </location>
</feature>
<evidence type="ECO:0000256" key="2">
    <source>
        <dbReference type="ARBA" id="ARBA00022692"/>
    </source>
</evidence>
<keyword evidence="9" id="KW-1185">Reference proteome</keyword>
<dbReference type="PANTHER" id="PTHR43027:SF2">
    <property type="entry name" value="TRANSPORT PERMEASE PROTEIN"/>
    <property type="match status" value="1"/>
</dbReference>
<keyword evidence="2 6" id="KW-0812">Transmembrane</keyword>
<dbReference type="OrthoDB" id="3214063at2"/>
<feature type="compositionally biased region" description="Low complexity" evidence="5">
    <location>
        <begin position="22"/>
        <end position="33"/>
    </location>
</feature>
<feature type="transmembrane region" description="Helical" evidence="6">
    <location>
        <begin position="199"/>
        <end position="219"/>
    </location>
</feature>
<feature type="transmembrane region" description="Helical" evidence="6">
    <location>
        <begin position="88"/>
        <end position="114"/>
    </location>
</feature>
<gene>
    <name evidence="8" type="ORF">D641_0110720</name>
</gene>
<dbReference type="EMBL" id="AORC01000013">
    <property type="protein sequence ID" value="EYT48678.1"/>
    <property type="molecule type" value="Genomic_DNA"/>
</dbReference>
<evidence type="ECO:0000313" key="9">
    <source>
        <dbReference type="Proteomes" id="UP000019754"/>
    </source>
</evidence>
<evidence type="ECO:0000256" key="1">
    <source>
        <dbReference type="ARBA" id="ARBA00004141"/>
    </source>
</evidence>
<keyword evidence="3 6" id="KW-1133">Transmembrane helix</keyword>
<accession>A0A022KZB0</accession>
<dbReference type="RefSeq" id="WP_017824778.1">
    <property type="nucleotide sequence ID" value="NZ_KB403092.1"/>
</dbReference>
<reference evidence="8 9" key="1">
    <citation type="journal article" date="2013" name="Genome Announc.">
        <title>Draft genome sequence of an Actinobacterium, Brachybacterium muris strain UCD-AY4.</title>
        <authorList>
            <person name="Lo J.R."/>
            <person name="Lang J.M."/>
            <person name="Darling A.E."/>
            <person name="Eisen J.A."/>
            <person name="Coil D.A."/>
        </authorList>
    </citation>
    <scope>NUCLEOTIDE SEQUENCE [LARGE SCALE GENOMIC DNA]</scope>
    <source>
        <strain evidence="8 9">UCD-AY4</strain>
    </source>
</reference>
<sequence length="295" mass="31012">MTSATLDPTRTPAPAPAPAPASAPGSGRPAATARVRRRATPRLLGLARAELTLLLRNRMQLFTALLLPLSVPFLYLPLARAGGTPETLAAGLGTMFVVALLFVVYYNLLSSYVARRQDLVLKRLRTGEASDATVLTATAVPALLVAGVMIVAMGSIATPLLDLPLPQNPLVLLVGLALGAVVMVPLALVTANFTRTVEAAQITSLPMMAVLIIGAGAAIPLGMMPDWFGRLIALVPSAPIAAMVRLGWLGIDADGAVVIGTELWTQTAAQSAILLVWLGLGLWYVRTHLRWEPRG</sequence>
<evidence type="ECO:0000259" key="7">
    <source>
        <dbReference type="Pfam" id="PF01061"/>
    </source>
</evidence>
<feature type="transmembrane region" description="Helical" evidence="6">
    <location>
        <begin position="134"/>
        <end position="158"/>
    </location>
</feature>
<dbReference type="InterPro" id="IPR052902">
    <property type="entry name" value="ABC-2_transporter"/>
</dbReference>
<dbReference type="Proteomes" id="UP000019754">
    <property type="component" value="Unassembled WGS sequence"/>
</dbReference>
<dbReference type="STRING" id="1249481.D641_0110720"/>
<feature type="transmembrane region" description="Helical" evidence="6">
    <location>
        <begin position="170"/>
        <end position="193"/>
    </location>
</feature>
<feature type="transmembrane region" description="Helical" evidence="6">
    <location>
        <begin position="59"/>
        <end position="76"/>
    </location>
</feature>
<evidence type="ECO:0000256" key="3">
    <source>
        <dbReference type="ARBA" id="ARBA00022989"/>
    </source>
</evidence>
<organism evidence="8 9">
    <name type="scientific">Brachybacterium muris UCD-AY4</name>
    <dbReference type="NCBI Taxonomy" id="1249481"/>
    <lineage>
        <taxon>Bacteria</taxon>
        <taxon>Bacillati</taxon>
        <taxon>Actinomycetota</taxon>
        <taxon>Actinomycetes</taxon>
        <taxon>Micrococcales</taxon>
        <taxon>Dermabacteraceae</taxon>
        <taxon>Brachybacterium</taxon>
    </lineage>
</organism>
<evidence type="ECO:0000256" key="4">
    <source>
        <dbReference type="ARBA" id="ARBA00023136"/>
    </source>
</evidence>
<dbReference type="PANTHER" id="PTHR43027">
    <property type="entry name" value="DOXORUBICIN RESISTANCE ABC TRANSPORTER PERMEASE PROTEIN DRRC-RELATED"/>
    <property type="match status" value="1"/>
</dbReference>
<evidence type="ECO:0000256" key="5">
    <source>
        <dbReference type="SAM" id="MobiDB-lite"/>
    </source>
</evidence>
<dbReference type="InterPro" id="IPR013525">
    <property type="entry name" value="ABC2_TM"/>
</dbReference>
<dbReference type="HOGENOM" id="CLU_039483_1_1_11"/>
<keyword evidence="4 6" id="KW-0472">Membrane</keyword>